<feature type="domain" description="PKD" evidence="1">
    <location>
        <begin position="1106"/>
        <end position="1176"/>
    </location>
</feature>
<dbReference type="InterPro" id="IPR035986">
    <property type="entry name" value="PKD_dom_sf"/>
</dbReference>
<feature type="domain" description="PKD" evidence="1">
    <location>
        <begin position="632"/>
        <end position="672"/>
    </location>
</feature>
<evidence type="ECO:0000259" key="1">
    <source>
        <dbReference type="PROSITE" id="PS50093"/>
    </source>
</evidence>
<feature type="domain" description="PKD" evidence="1">
    <location>
        <begin position="294"/>
        <end position="341"/>
    </location>
</feature>
<dbReference type="Gene3D" id="2.60.40.10">
    <property type="entry name" value="Immunoglobulins"/>
    <property type="match status" value="6"/>
</dbReference>
<accession>A0A6S6UCK4</accession>
<organism evidence="2">
    <name type="scientific">uncultured Aureispira sp</name>
    <dbReference type="NCBI Taxonomy" id="1331704"/>
    <lineage>
        <taxon>Bacteria</taxon>
        <taxon>Pseudomonadati</taxon>
        <taxon>Bacteroidota</taxon>
        <taxon>Saprospiria</taxon>
        <taxon>Saprospirales</taxon>
        <taxon>Saprospiraceae</taxon>
        <taxon>Aureispira</taxon>
        <taxon>environmental samples</taxon>
    </lineage>
</organism>
<feature type="domain" description="PKD" evidence="1">
    <location>
        <begin position="395"/>
        <end position="437"/>
    </location>
</feature>
<dbReference type="PROSITE" id="PS50093">
    <property type="entry name" value="PKD"/>
    <property type="match status" value="6"/>
</dbReference>
<sequence>MPLYVSATHMVGGEINYRCLGNDRYEIMVTVFRDCDTGVPWFDSPASIGIFDINDSLLYDLRLQLKNNDTLDLNLTDPCLVAPPNVCIHTTTYIDTVTLPFQVGGYQVVYQRCCRNQDIVNIVAPTSTGATYSSYISEEALLGCNGSARFVEWPPVYVCAGVPIVYDHSALDPDGDSIVYELCTPFTGATPSQSRPQPPNNPPYNPVTWQPPYSIDNMLGGPDSLVIDPATGLLTGTPDIIGVFVVGVCAKEYRNGVLISTTRRDFQYVVGVCGRLVSSAFFAPEIQCDNSLVVNFQNNSASLGTGFVWSFGDPATNATSTFSNPAYIYPDTGRYTITLIADPGTLCADTATQEIYLQYESIHANFDVTTASCTDSFFLDVTDLTIDSISTIAQWDWDFGNGLTDTVPYPSTFYDASGMYVINLNVVAANGCTATYSDTLILDLPVIFSEDSIGICAGDSSIILNPGGNPNHVYQWSPAIGLSSTTVASPIASPLVPTTYFVTVTAPNGVDTCVLEKSISVVLPPPLTLDVLRDTITCQDSISILAFSNTAQIIEWAVDPLFNTILFTGDSIRIPITSVVRLFVRATDFAGCSVIDTVDVFKRITPITVNWAYNLLTCDSTFTVQFTDQTIDNSGGALRLWSWDFGDSNSSNQQHPTHTYQQSGNYMVVLDVETIDGCIGRFQDMVTVSIPQLTSGDTVGVCQGNNSVQLNQNGNASLQYIWSPAASLNNATAVSPIATPLVPTTYTVTITAINGGDTCINIEQVHVNFPPPVTVTIPAVTVYCGSTVDLTANSPTAIFYEWAGDPSFNLILGTGNPYAATPMTFPYAGYYVRATDAYGCTATAFALVQQNPVPINVDFSYQSLGCSDTIAIQFTDLTSDTTASPIASWLWTTSDGQSTTQQNPVLTFTQSQATSVSLQVTLANGCTGILTDTLMLNIASLTTDSTVILCNGDSVLSLNPGGNPNLNYQWSPAAFLSSTSAASPIASVPSTPFTYTVSITGQSGIDTCIAVHNITVVQAPPITIEVPKDTVVCTGSFNVQANISNAVQTDWSFSPSFNPIAISNVNNFFVGLPGPPYDLFLYVRATDQYGCTAEDTVKVYRRNVIIPTGFITQVNACEDTLDVSFTNTTTFPSGTQLQGYVWNFGNGTTTYTTNGLAQYPSSGVHVVRLTATATNGCTGTFVDTLDYNLPSLNSADSVGLCTLDSIQLNIGGNPNLMYQWSPATNLTNPTIASPIARPTTTTLYTVTVTAPNALDTCVQVHTVLVGVDRFVFEAMSDTVLCVNQVALKVNAPDAASVEWSLDRNFNLIIGRGDSLVTNVNDARWFYVRGESNFGCQGLDSVFVHYRGNDIPINFTMTPVNCGDSLVVQFQDISGDTLIRNWNWDLGNGQTSTAQNPITTYYADSSYTIDLQIQIIGNCTGQVSKSLTAQIPVLEVPNNHLVTCGSDSISLMIQTNPNLSYLWSPGLGLSDSTVANPRVLPTVNTSYTVRVYGYSNFGGILDTCWVEDSIFVTLQPAPVVQIQGDTLTCDTSINLTAISPQTGTYGWSSHSDFQTILDNDALFTAGLSNAQQTFYVQVQDSFGCFGVDSILLNRRSVQLNLDSTYVSCNANPIALSVSTNNILDTLQYTWSPNPIILTGQGTDSITVPGNTAINLSVVGINQFGCMDSVETSIRIAPPLSLHVPLDTILCQPNLTLTANSNQNVQYTWSNSLDFNPILAQNPSLQTNVVNNQHVYYVQIEDTLGCIEIDSVLVEYYPVEITLDSAALICTTEPIQLLVTNLNRSDSLSYQWTSTGTIVSGQGTDTILVAPVVPTNYTVVAQNQYGCIARAQTLVDVSSSNPQLSIQADQDTLYAGNGTQLLATVQAGYVYTWNADPTLSEDSIYNPIARPEATTTYYLTITDALGCITTDSIIIYVNLPICDEPNVFVPNAFSPDGDGYNDVIYVEGSAITAINFIIYNRWGEQVFQSNDKSIGWDGKFKGKDCLPDVYGYYMQCKCLDGNELVKKGNITLLR</sequence>
<evidence type="ECO:0000313" key="2">
    <source>
        <dbReference type="EMBL" id="CAA6829599.1"/>
    </source>
</evidence>
<dbReference type="SMART" id="SM00089">
    <property type="entry name" value="PKD"/>
    <property type="match status" value="7"/>
</dbReference>
<proteinExistence type="predicted"/>
<protein>
    <submittedName>
        <fullName evidence="2">PKD domain containing protein</fullName>
    </submittedName>
</protein>
<dbReference type="InterPro" id="IPR013783">
    <property type="entry name" value="Ig-like_fold"/>
</dbReference>
<dbReference type="InterPro" id="IPR026341">
    <property type="entry name" value="T9SS_type_B"/>
</dbReference>
<reference evidence="2" key="1">
    <citation type="submission" date="2020-01" db="EMBL/GenBank/DDBJ databases">
        <authorList>
            <person name="Meier V. D."/>
            <person name="Meier V D."/>
        </authorList>
    </citation>
    <scope>NUCLEOTIDE SEQUENCE</scope>
    <source>
        <strain evidence="2">HLG_WM_MAG_10</strain>
    </source>
</reference>
<dbReference type="InterPro" id="IPR022409">
    <property type="entry name" value="PKD/Chitinase_dom"/>
</dbReference>
<dbReference type="CDD" id="cd00146">
    <property type="entry name" value="PKD"/>
    <property type="match status" value="2"/>
</dbReference>
<dbReference type="InterPro" id="IPR000601">
    <property type="entry name" value="PKD_dom"/>
</dbReference>
<dbReference type="Pfam" id="PF13585">
    <property type="entry name" value="CHU_C"/>
    <property type="match status" value="1"/>
</dbReference>
<dbReference type="Pfam" id="PF18911">
    <property type="entry name" value="PKD_4"/>
    <property type="match status" value="1"/>
</dbReference>
<feature type="domain" description="PKD" evidence="1">
    <location>
        <begin position="1373"/>
        <end position="1412"/>
    </location>
</feature>
<dbReference type="SUPFAM" id="SSF49299">
    <property type="entry name" value="PKD domain"/>
    <property type="match status" value="6"/>
</dbReference>
<dbReference type="NCBIfam" id="TIGR04131">
    <property type="entry name" value="Bac_Flav_CTERM"/>
    <property type="match status" value="1"/>
</dbReference>
<name>A0A6S6UCK4_9BACT</name>
<feature type="domain" description="PKD" evidence="1">
    <location>
        <begin position="877"/>
        <end position="925"/>
    </location>
</feature>
<gene>
    <name evidence="2" type="ORF">HELGO_WM25140</name>
</gene>
<dbReference type="EMBL" id="CACVAQ010000504">
    <property type="protein sequence ID" value="CAA6829599.1"/>
    <property type="molecule type" value="Genomic_DNA"/>
</dbReference>